<organism evidence="2 3">
    <name type="scientific">Candidatus Doudnabacteria bacterium Gr01-1014_77</name>
    <dbReference type="NCBI Taxonomy" id="2017133"/>
    <lineage>
        <taxon>Bacteria</taxon>
        <taxon>Candidatus Doudnaibacteriota</taxon>
    </lineage>
</organism>
<protein>
    <recommendedName>
        <fullName evidence="1">RNHCP domain-containing protein</fullName>
    </recommendedName>
</protein>
<dbReference type="Pfam" id="PF12647">
    <property type="entry name" value="RNHCP"/>
    <property type="match status" value="1"/>
</dbReference>
<evidence type="ECO:0000313" key="2">
    <source>
        <dbReference type="EMBL" id="TSC66119.1"/>
    </source>
</evidence>
<evidence type="ECO:0000313" key="3">
    <source>
        <dbReference type="Proteomes" id="UP000319613"/>
    </source>
</evidence>
<feature type="domain" description="RNHCP" evidence="1">
    <location>
        <begin position="15"/>
        <end position="96"/>
    </location>
</feature>
<dbReference type="EMBL" id="VMFF01000014">
    <property type="protein sequence ID" value="TSC66119.1"/>
    <property type="molecule type" value="Genomic_DNA"/>
</dbReference>
<comment type="caution">
    <text evidence="2">The sequence shown here is derived from an EMBL/GenBank/DDBJ whole genome shotgun (WGS) entry which is preliminary data.</text>
</comment>
<proteinExistence type="predicted"/>
<accession>A0A554JCS2</accession>
<reference evidence="2 3" key="1">
    <citation type="submission" date="2017-07" db="EMBL/GenBank/DDBJ databases">
        <title>Mechanisms for carbon and nitrogen cycling indicate functional differentiation within the Candidate Phyla Radiation.</title>
        <authorList>
            <person name="Danczak R.E."/>
            <person name="Johnston M.D."/>
            <person name="Kenah C."/>
            <person name="Slattery M."/>
            <person name="Wrighton K.C."/>
            <person name="Wilkins M.J."/>
        </authorList>
    </citation>
    <scope>NUCLEOTIDE SEQUENCE [LARGE SCALE GENOMIC DNA]</scope>
    <source>
        <strain evidence="2">Gr01-1014_77</strain>
    </source>
</reference>
<evidence type="ECO:0000259" key="1">
    <source>
        <dbReference type="Pfam" id="PF12647"/>
    </source>
</evidence>
<name>A0A554JCS2_9BACT</name>
<dbReference type="InterPro" id="IPR024439">
    <property type="entry name" value="RNHCP"/>
</dbReference>
<gene>
    <name evidence="2" type="ORF">G01um101477_207</name>
</gene>
<dbReference type="Proteomes" id="UP000319613">
    <property type="component" value="Unassembled WGS sequence"/>
</dbReference>
<dbReference type="AlphaFoldDB" id="A0A554JCS2"/>
<sequence length="104" mass="11975">MDALEQMKHFTRKIEDFVCEHCGEKNKGNGYTNHCFNCLYSKHVDINPGDRESICQGLMRPVAVHLKNGQYVITHRCEKCGAEKDNKTDESDNFDAIIKIIEKK</sequence>